<dbReference type="CDD" id="cd03316">
    <property type="entry name" value="MR_like"/>
    <property type="match status" value="1"/>
</dbReference>
<dbReference type="SUPFAM" id="SSF54826">
    <property type="entry name" value="Enolase N-terminal domain-like"/>
    <property type="match status" value="1"/>
</dbReference>
<reference evidence="5 6" key="1">
    <citation type="submission" date="2016-10" db="EMBL/GenBank/DDBJ databases">
        <authorList>
            <person name="de Groot N.N."/>
        </authorList>
    </citation>
    <scope>NUCLEOTIDE SEQUENCE [LARGE SCALE GENOMIC DNA]</scope>
    <source>
        <strain evidence="5 6">DSM 22220</strain>
    </source>
</reference>
<dbReference type="AlphaFoldDB" id="A0A1G6SNP5"/>
<evidence type="ECO:0000313" key="5">
    <source>
        <dbReference type="EMBL" id="SDD18244.1"/>
    </source>
</evidence>
<dbReference type="InterPro" id="IPR029017">
    <property type="entry name" value="Enolase-like_N"/>
</dbReference>
<dbReference type="InterPro" id="IPR013342">
    <property type="entry name" value="Mandelate_racemase_C"/>
</dbReference>
<dbReference type="Gene3D" id="3.30.390.10">
    <property type="entry name" value="Enolase-like, N-terminal domain"/>
    <property type="match status" value="1"/>
</dbReference>
<sequence>MARIERIDLAMVDLAPKVERQDAIQSFVTQETPIVTITDSDGAQGTGYSYTIGTGGSSVMRLLADHLCPRIIGRDPTELEAIWHELEFLTHATTIGAITSIALAAIDTALWDLRCRKAGLPLWRMAGGARRSAPCYTTEGGWLHLPVEAIVEDALAAKAQGFTGSKVKIGRPVLAEDVARIAALREAVGDGYEIMTDANQGFSRDTARRRAAALAPFGLAWIEEPLPADDIAGHVALSQASDIPVAVGESLYSIRHFAEYAARDACGIVQVDAGRIGGITPWLKVAHMAEGFDIPVCPHFLMELHVSLVCAVQNGRYVEYIPQLDEITHTGLTIENGMAIAPESPGIGIDWNWDAIRARAVPEFNRSVRRSDT</sequence>
<dbReference type="InterPro" id="IPR029065">
    <property type="entry name" value="Enolase_C-like"/>
</dbReference>
<dbReference type="STRING" id="591205.SAMN05421538_10139"/>
<comment type="cofactor">
    <cofactor evidence="1">
        <name>Mg(2+)</name>
        <dbReference type="ChEBI" id="CHEBI:18420"/>
    </cofactor>
</comment>
<dbReference type="InterPro" id="IPR036849">
    <property type="entry name" value="Enolase-like_C_sf"/>
</dbReference>
<dbReference type="SFLD" id="SFLDS00001">
    <property type="entry name" value="Enolase"/>
    <property type="match status" value="1"/>
</dbReference>
<protein>
    <submittedName>
        <fullName evidence="5">L-alanine-DL-glutamate epimerase</fullName>
    </submittedName>
</protein>
<dbReference type="InterPro" id="IPR013341">
    <property type="entry name" value="Mandelate_racemase_N_dom"/>
</dbReference>
<evidence type="ECO:0000313" key="6">
    <source>
        <dbReference type="Proteomes" id="UP000199344"/>
    </source>
</evidence>
<feature type="domain" description="Mandelate racemase/muconate lactonizing enzyme C-terminal" evidence="4">
    <location>
        <begin position="147"/>
        <end position="244"/>
    </location>
</feature>
<dbReference type="SMART" id="SM00922">
    <property type="entry name" value="MR_MLE"/>
    <property type="match status" value="1"/>
</dbReference>
<keyword evidence="6" id="KW-1185">Reference proteome</keyword>
<dbReference type="GO" id="GO:0009063">
    <property type="term" value="P:amino acid catabolic process"/>
    <property type="evidence" value="ECO:0007669"/>
    <property type="project" value="InterPro"/>
</dbReference>
<dbReference type="PANTHER" id="PTHR13794">
    <property type="entry name" value="ENOLASE SUPERFAMILY, MANDELATE RACEMASE"/>
    <property type="match status" value="1"/>
</dbReference>
<gene>
    <name evidence="5" type="ORF">SAMN05421538_10139</name>
</gene>
<evidence type="ECO:0000256" key="2">
    <source>
        <dbReference type="ARBA" id="ARBA00022723"/>
    </source>
</evidence>
<dbReference type="Gene3D" id="3.20.20.120">
    <property type="entry name" value="Enolase-like C-terminal domain"/>
    <property type="match status" value="1"/>
</dbReference>
<dbReference type="SFLD" id="SFLDG00179">
    <property type="entry name" value="mandelate_racemase"/>
    <property type="match status" value="1"/>
</dbReference>
<keyword evidence="2" id="KW-0479">Metal-binding</keyword>
<evidence type="ECO:0000256" key="1">
    <source>
        <dbReference type="ARBA" id="ARBA00001946"/>
    </source>
</evidence>
<name>A0A1G6SNP5_9RHOB</name>
<accession>A0A1G6SNP5</accession>
<dbReference type="EMBL" id="FNAH01000001">
    <property type="protein sequence ID" value="SDD18244.1"/>
    <property type="molecule type" value="Genomic_DNA"/>
</dbReference>
<evidence type="ECO:0000256" key="3">
    <source>
        <dbReference type="ARBA" id="ARBA00022842"/>
    </source>
</evidence>
<dbReference type="GO" id="GO:0000287">
    <property type="term" value="F:magnesium ion binding"/>
    <property type="evidence" value="ECO:0007669"/>
    <property type="project" value="UniProtKB-ARBA"/>
</dbReference>
<dbReference type="Pfam" id="PF02746">
    <property type="entry name" value="MR_MLE_N"/>
    <property type="match status" value="1"/>
</dbReference>
<proteinExistence type="predicted"/>
<dbReference type="SUPFAM" id="SSF51604">
    <property type="entry name" value="Enolase C-terminal domain-like"/>
    <property type="match status" value="1"/>
</dbReference>
<dbReference type="InterPro" id="IPR046945">
    <property type="entry name" value="RHMD-like"/>
</dbReference>
<dbReference type="PANTHER" id="PTHR13794:SF58">
    <property type="entry name" value="MITOCHONDRIAL ENOLASE SUPERFAMILY MEMBER 1"/>
    <property type="match status" value="1"/>
</dbReference>
<dbReference type="RefSeq" id="WP_090519851.1">
    <property type="nucleotide sequence ID" value="NZ_FNAH01000001.1"/>
</dbReference>
<dbReference type="OrthoDB" id="9802699at2"/>
<dbReference type="Proteomes" id="UP000199344">
    <property type="component" value="Unassembled WGS sequence"/>
</dbReference>
<dbReference type="GO" id="GO:0016836">
    <property type="term" value="F:hydro-lyase activity"/>
    <property type="evidence" value="ECO:0007669"/>
    <property type="project" value="TreeGrafter"/>
</dbReference>
<dbReference type="GO" id="GO:0016052">
    <property type="term" value="P:carbohydrate catabolic process"/>
    <property type="evidence" value="ECO:0007669"/>
    <property type="project" value="TreeGrafter"/>
</dbReference>
<organism evidence="5 6">
    <name type="scientific">Paracoccus isoporae</name>
    <dbReference type="NCBI Taxonomy" id="591205"/>
    <lineage>
        <taxon>Bacteria</taxon>
        <taxon>Pseudomonadati</taxon>
        <taxon>Pseudomonadota</taxon>
        <taxon>Alphaproteobacteria</taxon>
        <taxon>Rhodobacterales</taxon>
        <taxon>Paracoccaceae</taxon>
        <taxon>Paracoccus</taxon>
    </lineage>
</organism>
<keyword evidence="3" id="KW-0460">Magnesium</keyword>
<dbReference type="Pfam" id="PF13378">
    <property type="entry name" value="MR_MLE_C"/>
    <property type="match status" value="1"/>
</dbReference>
<evidence type="ECO:0000259" key="4">
    <source>
        <dbReference type="SMART" id="SM00922"/>
    </source>
</evidence>
<dbReference type="PROSITE" id="PS00909">
    <property type="entry name" value="MR_MLE_2"/>
    <property type="match status" value="1"/>
</dbReference>
<dbReference type="InterPro" id="IPR018110">
    <property type="entry name" value="Mandel_Rmase/mucon_lact_enz_CS"/>
</dbReference>